<dbReference type="AlphaFoldDB" id="A0A5J9WFP3"/>
<comment type="caution">
    <text evidence="2">The sequence shown here is derived from an EMBL/GenBank/DDBJ whole genome shotgun (WGS) entry which is preliminary data.</text>
</comment>
<feature type="region of interest" description="Disordered" evidence="1">
    <location>
        <begin position="38"/>
        <end position="67"/>
    </location>
</feature>
<accession>A0A5J9WFP3</accession>
<protein>
    <submittedName>
        <fullName evidence="2">Uncharacterized protein</fullName>
    </submittedName>
</protein>
<feature type="compositionally biased region" description="Polar residues" evidence="1">
    <location>
        <begin position="47"/>
        <end position="64"/>
    </location>
</feature>
<reference evidence="2 3" key="1">
    <citation type="journal article" date="2019" name="Sci. Rep.">
        <title>A high-quality genome of Eragrostis curvula grass provides insights into Poaceae evolution and supports new strategies to enhance forage quality.</title>
        <authorList>
            <person name="Carballo J."/>
            <person name="Santos B.A.C.M."/>
            <person name="Zappacosta D."/>
            <person name="Garbus I."/>
            <person name="Selva J.P."/>
            <person name="Gallo C.A."/>
            <person name="Diaz A."/>
            <person name="Albertini E."/>
            <person name="Caccamo M."/>
            <person name="Echenique V."/>
        </authorList>
    </citation>
    <scope>NUCLEOTIDE SEQUENCE [LARGE SCALE GENOMIC DNA]</scope>
    <source>
        <strain evidence="3">cv. Victoria</strain>
        <tissue evidence="2">Leaf</tissue>
    </source>
</reference>
<dbReference type="Gramene" id="TVU46776">
    <property type="protein sequence ID" value="TVU46776"/>
    <property type="gene ID" value="EJB05_06335"/>
</dbReference>
<name>A0A5J9WFP3_9POAL</name>
<keyword evidence="3" id="KW-1185">Reference proteome</keyword>
<evidence type="ECO:0000256" key="1">
    <source>
        <dbReference type="SAM" id="MobiDB-lite"/>
    </source>
</evidence>
<gene>
    <name evidence="2" type="ORF">EJB05_06335</name>
</gene>
<evidence type="ECO:0000313" key="3">
    <source>
        <dbReference type="Proteomes" id="UP000324897"/>
    </source>
</evidence>
<sequence length="161" mass="18049">MTSTTPAPSSPLQPFVSHQCPLHRVLVVMSGTILTNAFSDQSERTRPPNSDPISRRQAFSSNGGNLIDPAQRRRLAARGGTAPLAVPTQMRVHACCCASFTPGPGSSFYVWWELLLEDRFEARRNEDSSFKSPALELQKIERLQLFKQLRHFNERRAKRAG</sequence>
<proteinExistence type="predicted"/>
<feature type="non-terminal residue" evidence="2">
    <location>
        <position position="1"/>
    </location>
</feature>
<evidence type="ECO:0000313" key="2">
    <source>
        <dbReference type="EMBL" id="TVU46776.1"/>
    </source>
</evidence>
<dbReference type="EMBL" id="RWGY01000004">
    <property type="protein sequence ID" value="TVU46776.1"/>
    <property type="molecule type" value="Genomic_DNA"/>
</dbReference>
<dbReference type="Proteomes" id="UP000324897">
    <property type="component" value="Chromosome 5"/>
</dbReference>
<organism evidence="2 3">
    <name type="scientific">Eragrostis curvula</name>
    <name type="common">weeping love grass</name>
    <dbReference type="NCBI Taxonomy" id="38414"/>
    <lineage>
        <taxon>Eukaryota</taxon>
        <taxon>Viridiplantae</taxon>
        <taxon>Streptophyta</taxon>
        <taxon>Embryophyta</taxon>
        <taxon>Tracheophyta</taxon>
        <taxon>Spermatophyta</taxon>
        <taxon>Magnoliopsida</taxon>
        <taxon>Liliopsida</taxon>
        <taxon>Poales</taxon>
        <taxon>Poaceae</taxon>
        <taxon>PACMAD clade</taxon>
        <taxon>Chloridoideae</taxon>
        <taxon>Eragrostideae</taxon>
        <taxon>Eragrostidinae</taxon>
        <taxon>Eragrostis</taxon>
    </lineage>
</organism>